<keyword evidence="1" id="KW-0472">Membrane</keyword>
<dbReference type="RefSeq" id="WP_044837515.1">
    <property type="nucleotide sequence ID" value="NZ_CP059733.1"/>
</dbReference>
<keyword evidence="3" id="KW-1185">Reference proteome</keyword>
<feature type="transmembrane region" description="Helical" evidence="1">
    <location>
        <begin position="46"/>
        <end position="65"/>
    </location>
</feature>
<keyword evidence="2" id="KW-0808">Transferase</keyword>
<accession>A0AAE9Z487</accession>
<keyword evidence="1" id="KW-0812">Transmembrane</keyword>
<keyword evidence="2" id="KW-0548">Nucleotidyltransferase</keyword>
<feature type="transmembrane region" description="Helical" evidence="1">
    <location>
        <begin position="7"/>
        <end position="26"/>
    </location>
</feature>
<reference evidence="2 3" key="1">
    <citation type="journal article" date="2015" name="Genome Announc.">
        <title>Draft Genome Sequences of Marine Isolates of Thalassomonas viridans and Thalassomonas actiniarum.</title>
        <authorList>
            <person name="Olonade I."/>
            <person name="van Zyl L.J."/>
            <person name="Trindade M."/>
        </authorList>
    </citation>
    <scope>NUCLEOTIDE SEQUENCE [LARGE SCALE GENOMIC DNA]</scope>
    <source>
        <strain evidence="2 3">XOM25</strain>
    </source>
</reference>
<evidence type="ECO:0000313" key="2">
    <source>
        <dbReference type="EMBL" id="WDE04847.1"/>
    </source>
</evidence>
<feature type="transmembrane region" description="Helical" evidence="1">
    <location>
        <begin position="72"/>
        <end position="91"/>
    </location>
</feature>
<keyword evidence="1" id="KW-1133">Transmembrane helix</keyword>
<feature type="transmembrane region" description="Helical" evidence="1">
    <location>
        <begin position="97"/>
        <end position="118"/>
    </location>
</feature>
<gene>
    <name evidence="2" type="ORF">SG34_026635</name>
</gene>
<dbReference type="AlphaFoldDB" id="A0AAE9Z487"/>
<evidence type="ECO:0000313" key="3">
    <source>
        <dbReference type="Proteomes" id="UP000032352"/>
    </source>
</evidence>
<sequence>MLKAITACLIIVGLINFLPVLGLFSAQNMENAYSVSLTDNNLVILMRHRALLFGVLGGFILYSAFATPYQGAAMIMAGISMTGYVLLVLMVGGYNEAIFKVLLVDIFAIVVLLIAALLKYAVKKPSSG</sequence>
<proteinExistence type="predicted"/>
<evidence type="ECO:0000256" key="1">
    <source>
        <dbReference type="SAM" id="Phobius"/>
    </source>
</evidence>
<reference evidence="2 3" key="2">
    <citation type="journal article" date="2022" name="Mar. Drugs">
        <title>Bioassay-Guided Fractionation Leads to the Detection of Cholic Acid Generated by the Rare Thalassomonas sp.</title>
        <authorList>
            <person name="Pheiffer F."/>
            <person name="Schneider Y.K."/>
            <person name="Hansen E.H."/>
            <person name="Andersen J.H."/>
            <person name="Isaksson J."/>
            <person name="Busche T."/>
            <person name="R C."/>
            <person name="Kalinowski J."/>
            <person name="Zyl L.V."/>
            <person name="Trindade M."/>
        </authorList>
    </citation>
    <scope>NUCLEOTIDE SEQUENCE [LARGE SCALE GENOMIC DNA]</scope>
    <source>
        <strain evidence="2 3">XOM25</strain>
    </source>
</reference>
<dbReference type="EMBL" id="CP059733">
    <property type="protein sequence ID" value="WDE04847.1"/>
    <property type="molecule type" value="Genomic_DNA"/>
</dbReference>
<dbReference type="KEGG" id="tvd:SG34_026635"/>
<dbReference type="GO" id="GO:0016779">
    <property type="term" value="F:nucleotidyltransferase activity"/>
    <property type="evidence" value="ECO:0007669"/>
    <property type="project" value="UniProtKB-KW"/>
</dbReference>
<organism evidence="2 3">
    <name type="scientific">Thalassomonas viridans</name>
    <dbReference type="NCBI Taxonomy" id="137584"/>
    <lineage>
        <taxon>Bacteria</taxon>
        <taxon>Pseudomonadati</taxon>
        <taxon>Pseudomonadota</taxon>
        <taxon>Gammaproteobacteria</taxon>
        <taxon>Alteromonadales</taxon>
        <taxon>Colwelliaceae</taxon>
        <taxon>Thalassomonas</taxon>
    </lineage>
</organism>
<dbReference type="Proteomes" id="UP000032352">
    <property type="component" value="Chromosome"/>
</dbReference>
<name>A0AAE9Z487_9GAMM</name>
<protein>
    <submittedName>
        <fullName evidence="2">Phosphopantetheine adenylyltransferase</fullName>
    </submittedName>
</protein>